<evidence type="ECO:0000313" key="3">
    <source>
        <dbReference type="Proteomes" id="UP000025061"/>
    </source>
</evidence>
<evidence type="ECO:0000259" key="1">
    <source>
        <dbReference type="Pfam" id="PF07638"/>
    </source>
</evidence>
<dbReference type="NCBIfam" id="TIGR02999">
    <property type="entry name" value="Sig-70_X6"/>
    <property type="match status" value="1"/>
</dbReference>
<keyword evidence="3" id="KW-1185">Reference proteome</keyword>
<dbReference type="InterPro" id="IPR013324">
    <property type="entry name" value="RNA_pol_sigma_r3/r4-like"/>
</dbReference>
<name>A0A059FRM2_9PROT</name>
<dbReference type="Proteomes" id="UP000025061">
    <property type="component" value="Unassembled WGS sequence"/>
</dbReference>
<accession>A0A059FRM2</accession>
<reference evidence="2 3" key="1">
    <citation type="submission" date="2013-04" db="EMBL/GenBank/DDBJ databases">
        <title>Hyphomonas hirschiana VP5 Genome Sequencing.</title>
        <authorList>
            <person name="Lai Q."/>
            <person name="Shao Z."/>
        </authorList>
    </citation>
    <scope>NUCLEOTIDE SEQUENCE [LARGE SCALE GENOMIC DNA]</scope>
    <source>
        <strain evidence="2 3">VP5</strain>
    </source>
</reference>
<dbReference type="EMBL" id="ARYI01000008">
    <property type="protein sequence ID" value="KCZ93078.1"/>
    <property type="molecule type" value="Genomic_DNA"/>
</dbReference>
<dbReference type="Pfam" id="PF07638">
    <property type="entry name" value="Sigma70_ECF"/>
    <property type="match status" value="1"/>
</dbReference>
<protein>
    <submittedName>
        <fullName evidence="2">ECF sigma factor family protein</fullName>
    </submittedName>
</protein>
<dbReference type="InterPro" id="IPR053812">
    <property type="entry name" value="HTH_Sigma70_ECF-like"/>
</dbReference>
<comment type="caution">
    <text evidence="2">The sequence shown here is derived from an EMBL/GenBank/DDBJ whole genome shotgun (WGS) entry which is preliminary data.</text>
</comment>
<evidence type="ECO:0000313" key="2">
    <source>
        <dbReference type="EMBL" id="KCZ93078.1"/>
    </source>
</evidence>
<dbReference type="AlphaFoldDB" id="A0A059FRM2"/>
<dbReference type="InterPro" id="IPR011517">
    <property type="entry name" value="RNA_pol_sigma70_ECF-like"/>
</dbReference>
<proteinExistence type="predicted"/>
<dbReference type="InterPro" id="IPR036388">
    <property type="entry name" value="WH-like_DNA-bd_sf"/>
</dbReference>
<dbReference type="OrthoDB" id="128473at2"/>
<gene>
    <name evidence="2" type="ORF">HHI_10344</name>
</gene>
<sequence length="188" mass="21303">MSRAIRKAVPDQAQRDQSCRHKLSAEAYDLLRAIASRQLRGQRPGATLNTTLVVHEAWMKLSYDENRQFVDEDHFLATASRAMRQILVDHVRRKLAEKRGAGAVHVPIEGQQVAEPDAEVQLMDVEAALVRLAQHAPELEQIVECRFFAGYTVNETARILGRPVRSVERDWSRAKTYLAAYLKSEANN</sequence>
<dbReference type="SUPFAM" id="SSF88659">
    <property type="entry name" value="Sigma3 and sigma4 domains of RNA polymerase sigma factors"/>
    <property type="match status" value="1"/>
</dbReference>
<organism evidence="2 3">
    <name type="scientific">Hyphomonas hirschiana VP5</name>
    <dbReference type="NCBI Taxonomy" id="1280951"/>
    <lineage>
        <taxon>Bacteria</taxon>
        <taxon>Pseudomonadati</taxon>
        <taxon>Pseudomonadota</taxon>
        <taxon>Alphaproteobacteria</taxon>
        <taxon>Hyphomonadales</taxon>
        <taxon>Hyphomonadaceae</taxon>
        <taxon>Hyphomonas</taxon>
    </lineage>
</organism>
<dbReference type="RefSeq" id="WP_011646509.1">
    <property type="nucleotide sequence ID" value="NZ_ARYI01000008.1"/>
</dbReference>
<dbReference type="PATRIC" id="fig|1280951.3.peg.2084"/>
<feature type="domain" description="RNA polymerase sigma-70 ECF-like HTH" evidence="1">
    <location>
        <begin position="16"/>
        <end position="182"/>
    </location>
</feature>
<dbReference type="Gene3D" id="1.10.10.10">
    <property type="entry name" value="Winged helix-like DNA-binding domain superfamily/Winged helix DNA-binding domain"/>
    <property type="match status" value="1"/>
</dbReference>